<sequence length="161" mass="17664">MLGIHTQRAMLVLGLVSIPVSVIWAYTGQLLLVFGQDPEISAEAGLYAQWMTPSIFAYGLLICLIKFLQTQNVAFPMMLSTGVTTLLHLFVCWVLVSKSGLGSRGAALANALSYWINLFLLALYIKLSPACKRTWTGFSREALHDIPSFVKVAIPAASMVW</sequence>
<reference evidence="4" key="2">
    <citation type="submission" date="2023-04" db="EMBL/GenBank/DDBJ databases">
        <authorList>
            <person name="Bruccoleri R.E."/>
            <person name="Oakeley E.J."/>
            <person name="Faust A.-M."/>
            <person name="Dessus-Babus S."/>
            <person name="Altorfer M."/>
            <person name="Burckhardt D."/>
            <person name="Oertli M."/>
            <person name="Naumann U."/>
            <person name="Petersen F."/>
            <person name="Wong J."/>
        </authorList>
    </citation>
    <scope>NUCLEOTIDE SEQUENCE</scope>
    <source>
        <strain evidence="4">GSM-AAB239-AS_SAM_17_03QT</strain>
        <tissue evidence="4">Leaf</tissue>
    </source>
</reference>
<accession>A0AAX6G3P0</accession>
<organism evidence="4 5">
    <name type="scientific">Iris pallida</name>
    <name type="common">Sweet iris</name>
    <dbReference type="NCBI Taxonomy" id="29817"/>
    <lineage>
        <taxon>Eukaryota</taxon>
        <taxon>Viridiplantae</taxon>
        <taxon>Streptophyta</taxon>
        <taxon>Embryophyta</taxon>
        <taxon>Tracheophyta</taxon>
        <taxon>Spermatophyta</taxon>
        <taxon>Magnoliopsida</taxon>
        <taxon>Liliopsida</taxon>
        <taxon>Asparagales</taxon>
        <taxon>Iridaceae</taxon>
        <taxon>Iridoideae</taxon>
        <taxon>Irideae</taxon>
        <taxon>Iris</taxon>
    </lineage>
</organism>
<dbReference type="GO" id="GO:0042910">
    <property type="term" value="F:xenobiotic transmembrane transporter activity"/>
    <property type="evidence" value="ECO:0007669"/>
    <property type="project" value="InterPro"/>
</dbReference>
<evidence type="ECO:0000256" key="1">
    <source>
        <dbReference type="ARBA" id="ARBA00010199"/>
    </source>
</evidence>
<evidence type="ECO:0000256" key="2">
    <source>
        <dbReference type="SAM" id="Phobius"/>
    </source>
</evidence>
<dbReference type="EMBL" id="JANAVB010032616">
    <property type="protein sequence ID" value="KAJ6810241.1"/>
    <property type="molecule type" value="Genomic_DNA"/>
</dbReference>
<dbReference type="Pfam" id="PF01554">
    <property type="entry name" value="MatE"/>
    <property type="match status" value="1"/>
</dbReference>
<feature type="transmembrane region" description="Helical" evidence="2">
    <location>
        <begin position="108"/>
        <end position="125"/>
    </location>
</feature>
<name>A0AAX6G3P0_IRIPA</name>
<dbReference type="PANTHER" id="PTHR11206">
    <property type="entry name" value="MULTIDRUG RESISTANCE PROTEIN"/>
    <property type="match status" value="1"/>
</dbReference>
<gene>
    <name evidence="3" type="ORF">M6B38_158475</name>
    <name evidence="4" type="ORF">M6B38_385470</name>
</gene>
<dbReference type="AlphaFoldDB" id="A0AAX6G3P0"/>
<dbReference type="EMBL" id="JANAVB010023628">
    <property type="protein sequence ID" value="KAJ6823087.1"/>
    <property type="molecule type" value="Genomic_DNA"/>
</dbReference>
<keyword evidence="2" id="KW-0812">Transmembrane</keyword>
<evidence type="ECO:0000313" key="3">
    <source>
        <dbReference type="EMBL" id="KAJ6810241.1"/>
    </source>
</evidence>
<protein>
    <submittedName>
        <fullName evidence="4">Protein DETOXIFICATION 16-like</fullName>
    </submittedName>
</protein>
<evidence type="ECO:0000313" key="4">
    <source>
        <dbReference type="EMBL" id="KAJ6823087.1"/>
    </source>
</evidence>
<comment type="caution">
    <text evidence="4">The sequence shown here is derived from an EMBL/GenBank/DDBJ whole genome shotgun (WGS) entry which is preliminary data.</text>
</comment>
<dbReference type="GO" id="GO:0015297">
    <property type="term" value="F:antiporter activity"/>
    <property type="evidence" value="ECO:0007669"/>
    <property type="project" value="InterPro"/>
</dbReference>
<feature type="transmembrane region" description="Helical" evidence="2">
    <location>
        <begin position="9"/>
        <end position="27"/>
    </location>
</feature>
<proteinExistence type="inferred from homology"/>
<reference evidence="4" key="1">
    <citation type="journal article" date="2023" name="GigaByte">
        <title>Genome assembly of the bearded iris, Iris pallida Lam.</title>
        <authorList>
            <person name="Bruccoleri R.E."/>
            <person name="Oakeley E.J."/>
            <person name="Faust A.M.E."/>
            <person name="Altorfer M."/>
            <person name="Dessus-Babus S."/>
            <person name="Burckhardt D."/>
            <person name="Oertli M."/>
            <person name="Naumann U."/>
            <person name="Petersen F."/>
            <person name="Wong J."/>
        </authorList>
    </citation>
    <scope>NUCLEOTIDE SEQUENCE</scope>
    <source>
        <strain evidence="4">GSM-AAB239-AS_SAM_17_03QT</strain>
    </source>
</reference>
<keyword evidence="5" id="KW-1185">Reference proteome</keyword>
<evidence type="ECO:0000313" key="5">
    <source>
        <dbReference type="Proteomes" id="UP001140949"/>
    </source>
</evidence>
<comment type="similarity">
    <text evidence="1">Belongs to the multi antimicrobial extrusion (MATE) (TC 2.A.66.1) family.</text>
</comment>
<feature type="transmembrane region" description="Helical" evidence="2">
    <location>
        <begin position="47"/>
        <end position="68"/>
    </location>
</feature>
<keyword evidence="2" id="KW-1133">Transmembrane helix</keyword>
<dbReference type="GO" id="GO:0016020">
    <property type="term" value="C:membrane"/>
    <property type="evidence" value="ECO:0007669"/>
    <property type="project" value="InterPro"/>
</dbReference>
<keyword evidence="2" id="KW-0472">Membrane</keyword>
<feature type="transmembrane region" description="Helical" evidence="2">
    <location>
        <begin position="75"/>
        <end position="96"/>
    </location>
</feature>
<dbReference type="Proteomes" id="UP001140949">
    <property type="component" value="Unassembled WGS sequence"/>
</dbReference>
<dbReference type="InterPro" id="IPR002528">
    <property type="entry name" value="MATE_fam"/>
</dbReference>